<organism evidence="10 11">
    <name type="scientific">Brenneria goodwinii</name>
    <dbReference type="NCBI Taxonomy" id="1109412"/>
    <lineage>
        <taxon>Bacteria</taxon>
        <taxon>Pseudomonadati</taxon>
        <taxon>Pseudomonadota</taxon>
        <taxon>Gammaproteobacteria</taxon>
        <taxon>Enterobacterales</taxon>
        <taxon>Pectobacteriaceae</taxon>
        <taxon>Brenneria</taxon>
    </lineage>
</organism>
<keyword evidence="3" id="KW-1003">Cell membrane</keyword>
<dbReference type="InterPro" id="IPR025966">
    <property type="entry name" value="OppC_N"/>
</dbReference>
<feature type="transmembrane region" description="Helical" evidence="8">
    <location>
        <begin position="112"/>
        <end position="129"/>
    </location>
</feature>
<dbReference type="SUPFAM" id="SSF161098">
    <property type="entry name" value="MetI-like"/>
    <property type="match status" value="1"/>
</dbReference>
<comment type="similarity">
    <text evidence="8">Belongs to the binding-protein-dependent transport system permease family.</text>
</comment>
<evidence type="ECO:0000256" key="8">
    <source>
        <dbReference type="RuleBase" id="RU363032"/>
    </source>
</evidence>
<dbReference type="GeneID" id="70906400"/>
<reference evidence="10 11" key="1">
    <citation type="submission" date="2016-09" db="EMBL/GenBank/DDBJ databases">
        <authorList>
            <person name="Doonan J."/>
            <person name="Pachebat J.A."/>
            <person name="Golyshin P.N."/>
            <person name="Denman S."/>
            <person name="Mcdonald J.E."/>
        </authorList>
    </citation>
    <scope>NUCLEOTIDE SEQUENCE [LARGE SCALE GENOMIC DNA]</scope>
    <source>
        <strain evidence="10 11">FRB141</strain>
    </source>
</reference>
<dbReference type="Pfam" id="PF12911">
    <property type="entry name" value="OppC_N"/>
    <property type="match status" value="1"/>
</dbReference>
<feature type="transmembrane region" description="Helical" evidence="8">
    <location>
        <begin position="232"/>
        <end position="257"/>
    </location>
</feature>
<dbReference type="AlphaFoldDB" id="A0AAE8EMI1"/>
<dbReference type="Proteomes" id="UP000285972">
    <property type="component" value="Unassembled WGS sequence"/>
</dbReference>
<dbReference type="EMBL" id="MJLX01000044">
    <property type="protein sequence ID" value="RLM20865.1"/>
    <property type="molecule type" value="Genomic_DNA"/>
</dbReference>
<dbReference type="Pfam" id="PF00528">
    <property type="entry name" value="BPD_transp_1"/>
    <property type="match status" value="1"/>
</dbReference>
<evidence type="ECO:0000256" key="3">
    <source>
        <dbReference type="ARBA" id="ARBA00022475"/>
    </source>
</evidence>
<evidence type="ECO:0000256" key="7">
    <source>
        <dbReference type="ARBA" id="ARBA00023136"/>
    </source>
</evidence>
<sequence>MKKFFSQRQLAAGCALLGIIVLFSLFGSWASPFDPYSISPLTRLKPPDAAHWFGSDNFGRDLFVRVALAVRISLSVGVAVALAAGVIGTAIGLLCAWYRWLDLILMRICDGLFAFPSLLLAIAIVGILGPNISNVVLALSLVYVPSVARVIRAAALVIKEKNYIEALRAQGATGARIIWLHLLPNVISPLIVQVSWIFSVAILTEAALSFLGSGIPAPMPSLGNLLLEGKKVIFTAWWMTFFPGIAIVLLILALNIIGDALRDGADRGHKPLTRRLLRQLKTEASGR</sequence>
<evidence type="ECO:0000256" key="4">
    <source>
        <dbReference type="ARBA" id="ARBA00022519"/>
    </source>
</evidence>
<evidence type="ECO:0000256" key="6">
    <source>
        <dbReference type="ARBA" id="ARBA00022989"/>
    </source>
</evidence>
<evidence type="ECO:0000256" key="1">
    <source>
        <dbReference type="ARBA" id="ARBA00004429"/>
    </source>
</evidence>
<dbReference type="GO" id="GO:0055085">
    <property type="term" value="P:transmembrane transport"/>
    <property type="evidence" value="ECO:0007669"/>
    <property type="project" value="InterPro"/>
</dbReference>
<dbReference type="PROSITE" id="PS50928">
    <property type="entry name" value="ABC_TM1"/>
    <property type="match status" value="1"/>
</dbReference>
<keyword evidence="5 8" id="KW-0812">Transmembrane</keyword>
<feature type="transmembrane region" description="Helical" evidence="8">
    <location>
        <begin position="135"/>
        <end position="158"/>
    </location>
</feature>
<dbReference type="InterPro" id="IPR050366">
    <property type="entry name" value="BP-dependent_transpt_permease"/>
</dbReference>
<name>A0AAE8EMI1_9GAMM</name>
<keyword evidence="6 8" id="KW-1133">Transmembrane helix</keyword>
<keyword evidence="4" id="KW-0997">Cell inner membrane</keyword>
<dbReference type="PANTHER" id="PTHR43386:SF25">
    <property type="entry name" value="PEPTIDE ABC TRANSPORTER PERMEASE PROTEIN"/>
    <property type="match status" value="1"/>
</dbReference>
<dbReference type="GO" id="GO:0005886">
    <property type="term" value="C:plasma membrane"/>
    <property type="evidence" value="ECO:0007669"/>
    <property type="project" value="UniProtKB-SubCell"/>
</dbReference>
<feature type="domain" description="ABC transmembrane type-1" evidence="9">
    <location>
        <begin position="70"/>
        <end position="258"/>
    </location>
</feature>
<accession>A0AAE8EMI1</accession>
<dbReference type="RefSeq" id="WP_095833955.1">
    <property type="nucleotide sequence ID" value="NZ_CP014137.1"/>
</dbReference>
<evidence type="ECO:0000313" key="10">
    <source>
        <dbReference type="EMBL" id="RLM20865.1"/>
    </source>
</evidence>
<dbReference type="KEGG" id="bgj:AWC36_06340"/>
<dbReference type="InterPro" id="IPR035906">
    <property type="entry name" value="MetI-like_sf"/>
</dbReference>
<feature type="transmembrane region" description="Helical" evidence="8">
    <location>
        <begin position="72"/>
        <end position="100"/>
    </location>
</feature>
<evidence type="ECO:0000256" key="5">
    <source>
        <dbReference type="ARBA" id="ARBA00022692"/>
    </source>
</evidence>
<dbReference type="CDD" id="cd06261">
    <property type="entry name" value="TM_PBP2"/>
    <property type="match status" value="1"/>
</dbReference>
<keyword evidence="7 8" id="KW-0472">Membrane</keyword>
<dbReference type="Gene3D" id="1.10.3720.10">
    <property type="entry name" value="MetI-like"/>
    <property type="match status" value="1"/>
</dbReference>
<proteinExistence type="inferred from homology"/>
<comment type="caution">
    <text evidence="10">The sequence shown here is derived from an EMBL/GenBank/DDBJ whole genome shotgun (WGS) entry which is preliminary data.</text>
</comment>
<comment type="subcellular location">
    <subcellularLocation>
        <location evidence="1">Cell inner membrane</location>
        <topology evidence="1">Multi-pass membrane protein</topology>
    </subcellularLocation>
    <subcellularLocation>
        <location evidence="8">Cell membrane</location>
        <topology evidence="8">Multi-pass membrane protein</topology>
    </subcellularLocation>
</comment>
<dbReference type="PANTHER" id="PTHR43386">
    <property type="entry name" value="OLIGOPEPTIDE TRANSPORT SYSTEM PERMEASE PROTEIN APPC"/>
    <property type="match status" value="1"/>
</dbReference>
<gene>
    <name evidence="10" type="ORF">BIY26_15340</name>
</gene>
<evidence type="ECO:0000313" key="11">
    <source>
        <dbReference type="Proteomes" id="UP000285972"/>
    </source>
</evidence>
<keyword evidence="2 8" id="KW-0813">Transport</keyword>
<evidence type="ECO:0000256" key="2">
    <source>
        <dbReference type="ARBA" id="ARBA00022448"/>
    </source>
</evidence>
<evidence type="ECO:0000259" key="9">
    <source>
        <dbReference type="PROSITE" id="PS50928"/>
    </source>
</evidence>
<dbReference type="InterPro" id="IPR000515">
    <property type="entry name" value="MetI-like"/>
</dbReference>
<protein>
    <submittedName>
        <fullName evidence="10">Peptide ABC transporter permease</fullName>
    </submittedName>
</protein>